<keyword evidence="1" id="KW-0808">Transferase</keyword>
<dbReference type="SUPFAM" id="SSF53335">
    <property type="entry name" value="S-adenosyl-L-methionine-dependent methyltransferases"/>
    <property type="match status" value="1"/>
</dbReference>
<evidence type="ECO:0000313" key="1">
    <source>
        <dbReference type="EMBL" id="KAL2857486.1"/>
    </source>
</evidence>
<name>A0ABR4KZ51_9EURO</name>
<organism evidence="1 2">
    <name type="scientific">Aspergillus pseudodeflectus</name>
    <dbReference type="NCBI Taxonomy" id="176178"/>
    <lineage>
        <taxon>Eukaryota</taxon>
        <taxon>Fungi</taxon>
        <taxon>Dikarya</taxon>
        <taxon>Ascomycota</taxon>
        <taxon>Pezizomycotina</taxon>
        <taxon>Eurotiomycetes</taxon>
        <taxon>Eurotiomycetidae</taxon>
        <taxon>Eurotiales</taxon>
        <taxon>Aspergillaceae</taxon>
        <taxon>Aspergillus</taxon>
        <taxon>Aspergillus subgen. Nidulantes</taxon>
    </lineage>
</organism>
<dbReference type="RefSeq" id="XP_070903017.1">
    <property type="nucleotide sequence ID" value="XM_071042646.1"/>
</dbReference>
<reference evidence="1 2" key="1">
    <citation type="submission" date="2024-07" db="EMBL/GenBank/DDBJ databases">
        <title>Section-level genome sequencing and comparative genomics of Aspergillus sections Usti and Cavernicolus.</title>
        <authorList>
            <consortium name="Lawrence Berkeley National Laboratory"/>
            <person name="Nybo J.L."/>
            <person name="Vesth T.C."/>
            <person name="Theobald S."/>
            <person name="Frisvad J.C."/>
            <person name="Larsen T.O."/>
            <person name="Kjaerboelling I."/>
            <person name="Rothschild-Mancinelli K."/>
            <person name="Lyhne E.K."/>
            <person name="Kogle M.E."/>
            <person name="Barry K."/>
            <person name="Clum A."/>
            <person name="Na H."/>
            <person name="Ledsgaard L."/>
            <person name="Lin J."/>
            <person name="Lipzen A."/>
            <person name="Kuo A."/>
            <person name="Riley R."/>
            <person name="Mondo S."/>
            <person name="LaButti K."/>
            <person name="Haridas S."/>
            <person name="Pangalinan J."/>
            <person name="Salamov A.A."/>
            <person name="Simmons B.A."/>
            <person name="Magnuson J.K."/>
            <person name="Chen J."/>
            <person name="Drula E."/>
            <person name="Henrissat B."/>
            <person name="Wiebenga A."/>
            <person name="Lubbers R.J."/>
            <person name="Gomes A.C."/>
            <person name="Macurrencykelacurrency M.R."/>
            <person name="Stajich J."/>
            <person name="Grigoriev I.V."/>
            <person name="Mortensen U.H."/>
            <person name="De vries R.P."/>
            <person name="Baker S.E."/>
            <person name="Andersen M.R."/>
        </authorList>
    </citation>
    <scope>NUCLEOTIDE SEQUENCE [LARGE SCALE GENOMIC DNA]</scope>
    <source>
        <strain evidence="1 2">CBS 756.74</strain>
    </source>
</reference>
<accession>A0ABR4KZ51</accession>
<comment type="caution">
    <text evidence="1">The sequence shown here is derived from an EMBL/GenBank/DDBJ whole genome shotgun (WGS) entry which is preliminary data.</text>
</comment>
<proteinExistence type="predicted"/>
<dbReference type="CDD" id="cd02440">
    <property type="entry name" value="AdoMet_MTases"/>
    <property type="match status" value="1"/>
</dbReference>
<dbReference type="PANTHER" id="PTHR43591">
    <property type="entry name" value="METHYLTRANSFERASE"/>
    <property type="match status" value="1"/>
</dbReference>
<protein>
    <submittedName>
        <fullName evidence="1">S-adenosyl-L-methionine-dependent methyltransferase</fullName>
    </submittedName>
</protein>
<keyword evidence="2" id="KW-1185">Reference proteome</keyword>
<keyword evidence="1" id="KW-0489">Methyltransferase</keyword>
<gene>
    <name evidence="1" type="ORF">BJX68DRAFT_253017</name>
</gene>
<evidence type="ECO:0000313" key="2">
    <source>
        <dbReference type="Proteomes" id="UP001610444"/>
    </source>
</evidence>
<dbReference type="Proteomes" id="UP001610444">
    <property type="component" value="Unassembled WGS sequence"/>
</dbReference>
<dbReference type="Pfam" id="PF13489">
    <property type="entry name" value="Methyltransf_23"/>
    <property type="match status" value="1"/>
</dbReference>
<dbReference type="GO" id="GO:0008168">
    <property type="term" value="F:methyltransferase activity"/>
    <property type="evidence" value="ECO:0007669"/>
    <property type="project" value="UniProtKB-KW"/>
</dbReference>
<dbReference type="GeneID" id="98157810"/>
<dbReference type="Gene3D" id="3.40.50.150">
    <property type="entry name" value="Vaccinia Virus protein VP39"/>
    <property type="match status" value="1"/>
</dbReference>
<dbReference type="InterPro" id="IPR029063">
    <property type="entry name" value="SAM-dependent_MTases_sf"/>
</dbReference>
<dbReference type="PANTHER" id="PTHR43591:SF24">
    <property type="entry name" value="2-METHOXY-6-POLYPRENYL-1,4-BENZOQUINOL METHYLASE, MITOCHONDRIAL"/>
    <property type="match status" value="1"/>
</dbReference>
<dbReference type="EMBL" id="JBFXLR010000006">
    <property type="protein sequence ID" value="KAL2857486.1"/>
    <property type="molecule type" value="Genomic_DNA"/>
</dbReference>
<dbReference type="GO" id="GO:0032259">
    <property type="term" value="P:methylation"/>
    <property type="evidence" value="ECO:0007669"/>
    <property type="project" value="UniProtKB-KW"/>
</dbReference>
<sequence>MFAIPITAERRNGIAGFLPSEIIQGWLTCSMTFQRSPSSQTEELDDEYLRTVSVHGREYQQYSIDNQISFEPVDEDEAERLELQHRIFSRVFDGRLIFPPIRRLQKVLDCGYGAGSWAIDVAEQNPDCEVIGVDIYPHMGPDDMPENLCLQVDDLNRPFTFSSSSFDLVHSRLLAAGINRARWPSYIRDIKRVLKPGGWVQMVEIYFNVQSDNGSISDEHALRQWSSQLMRSMEGIKDFRVGTRLKTLLLAAGFTEVDAKMIPLPLSAWPDNPTSRSIGTMNGGNITKLLASLSLYPLTQRLHMPPAQYQDLISRAQGEVGDRSLKAYFPLYVCIGRKPRH</sequence>